<organism evidence="2 3">
    <name type="scientific">Actinokineospora auranticolor</name>
    <dbReference type="NCBI Taxonomy" id="155976"/>
    <lineage>
        <taxon>Bacteria</taxon>
        <taxon>Bacillati</taxon>
        <taxon>Actinomycetota</taxon>
        <taxon>Actinomycetes</taxon>
        <taxon>Pseudonocardiales</taxon>
        <taxon>Pseudonocardiaceae</taxon>
        <taxon>Actinokineospora</taxon>
    </lineage>
</organism>
<dbReference type="Pfam" id="PF00753">
    <property type="entry name" value="Lactamase_B"/>
    <property type="match status" value="1"/>
</dbReference>
<name>A0A2S6GWR6_9PSEU</name>
<evidence type="ECO:0000259" key="1">
    <source>
        <dbReference type="SMART" id="SM00849"/>
    </source>
</evidence>
<dbReference type="AlphaFoldDB" id="A0A2S6GWR6"/>
<dbReference type="CDD" id="cd16282">
    <property type="entry name" value="metallo-hydrolase-like_MBL-fold"/>
    <property type="match status" value="1"/>
</dbReference>
<evidence type="ECO:0000313" key="3">
    <source>
        <dbReference type="Proteomes" id="UP000239203"/>
    </source>
</evidence>
<dbReference type="PANTHER" id="PTHR42951:SF20">
    <property type="entry name" value="BETA LACTAMASE"/>
    <property type="match status" value="1"/>
</dbReference>
<dbReference type="Proteomes" id="UP000239203">
    <property type="component" value="Unassembled WGS sequence"/>
</dbReference>
<feature type="domain" description="Metallo-beta-lactamase" evidence="1">
    <location>
        <begin position="36"/>
        <end position="225"/>
    </location>
</feature>
<accession>A0A2S6GWR6</accession>
<dbReference type="InterPro" id="IPR050855">
    <property type="entry name" value="NDM-1-like"/>
</dbReference>
<dbReference type="SMART" id="SM00849">
    <property type="entry name" value="Lactamase_B"/>
    <property type="match status" value="1"/>
</dbReference>
<comment type="caution">
    <text evidence="2">The sequence shown here is derived from an EMBL/GenBank/DDBJ whole genome shotgun (WGS) entry which is preliminary data.</text>
</comment>
<dbReference type="Gene3D" id="3.60.15.10">
    <property type="entry name" value="Ribonuclease Z/Hydroxyacylglutathione hydrolase-like"/>
    <property type="match status" value="1"/>
</dbReference>
<keyword evidence="3" id="KW-1185">Reference proteome</keyword>
<keyword evidence="2" id="KW-0378">Hydrolase</keyword>
<sequence length="324" mass="35786">MAVVTKAFASSADLERKVETFTELADGVYALTAEGDPNVGAVEGEDFVVCFEARATPVAARRWLDLLRERTDKPVRYLVLSHYHAVRVLGASAFDAQEIITHETTRELIAERGEADWASELGRMPRLFEEPDSIPGLTRPTLTFTDRMVIPLGGDRGDLVLAYCGRGHTAGDIVAWLPKKKILFAGDLVEAKAALYTGDAFHDDWATTTLDAVAAFGAETLVGGRGAVAQGTEAVAAAIAQSRHFLDELRRIVGEVHRRGGTVGEAFRATHTALEPEYGRWPIFEHCLPFDVQRYWDELDGHDWPVVWTAERDREVWAALQEGR</sequence>
<dbReference type="InterPro" id="IPR001279">
    <property type="entry name" value="Metallo-B-lactamas"/>
</dbReference>
<dbReference type="SUPFAM" id="SSF56281">
    <property type="entry name" value="Metallo-hydrolase/oxidoreductase"/>
    <property type="match status" value="1"/>
</dbReference>
<dbReference type="EMBL" id="PTIX01000003">
    <property type="protein sequence ID" value="PPK69620.1"/>
    <property type="molecule type" value="Genomic_DNA"/>
</dbReference>
<proteinExistence type="predicted"/>
<dbReference type="GO" id="GO:0016787">
    <property type="term" value="F:hydrolase activity"/>
    <property type="evidence" value="ECO:0007669"/>
    <property type="project" value="UniProtKB-KW"/>
</dbReference>
<gene>
    <name evidence="2" type="ORF">CLV40_103230</name>
</gene>
<dbReference type="PANTHER" id="PTHR42951">
    <property type="entry name" value="METALLO-BETA-LACTAMASE DOMAIN-CONTAINING"/>
    <property type="match status" value="1"/>
</dbReference>
<evidence type="ECO:0000313" key="2">
    <source>
        <dbReference type="EMBL" id="PPK69620.1"/>
    </source>
</evidence>
<dbReference type="InterPro" id="IPR036866">
    <property type="entry name" value="RibonucZ/Hydroxyglut_hydro"/>
</dbReference>
<reference evidence="2 3" key="1">
    <citation type="submission" date="2018-02" db="EMBL/GenBank/DDBJ databases">
        <title>Genomic Encyclopedia of Archaeal and Bacterial Type Strains, Phase II (KMG-II): from individual species to whole genera.</title>
        <authorList>
            <person name="Goeker M."/>
        </authorList>
    </citation>
    <scope>NUCLEOTIDE SEQUENCE [LARGE SCALE GENOMIC DNA]</scope>
    <source>
        <strain evidence="2 3">YU 961-1</strain>
    </source>
</reference>
<protein>
    <submittedName>
        <fullName evidence="2">Glyoxylase-like metal-dependent hydrolase (Beta-lactamase superfamily II)</fullName>
    </submittedName>
</protein>